<dbReference type="FunFam" id="1.10.238.10:FF:000416">
    <property type="entry name" value="Aralar1, isoform F"/>
    <property type="match status" value="1"/>
</dbReference>
<dbReference type="InterPro" id="IPR002048">
    <property type="entry name" value="EF_hand_dom"/>
</dbReference>
<comment type="similarity">
    <text evidence="2">Belongs to the mitochondrial carrier (TC 2.A.29) family.</text>
</comment>
<sequence>MFTSVLALSLCMSRNMASAIGDVSFEEKAGMLKHLLFDYVFTRASCQYEGAQYTRRADSEKLEDIFKKYASVEKNGEQFMTPDDFVRRFLGLHQDVNYNPQTVKLLGSILDTSKDGLISFLEFQAFEAVLCRPDALYITAFQLFDTNGSGTISFDEFEEIIKHTTLHEQIPFNFGSEFLRLHFGGDKKREISYNEFTQLLHDFHEEHAIQAFQTYDKHKKGFISAMDFSNIMVSVKSHLLSEDVRRNLVAAAGGTAGHQVSFPYFMAFNTLLNNMELVKKVYLNFTKNNTGLEVTKEEFLYAAQQMSQITPLEVDVLFQLAGFLHADTGRITYDDLEVIAPHRPTKFLSRPLAEVKAVQSPAERGIGIQILESVYRFVLGSIAGAAGATVVYPIDLVKTRMQNQRTGSYIGELMYRNSLDCAKKVIRHEGFTGLYRGLIPQLVGVCPEKAIKLTMNDLVRDKVTNAKGEIPLWGEILAGACAGASQVMFTNPLEIVKIRLQVAGEIATVGHKVRALSVIRDLGITGLYKGARACFLRDIPFSAIYFPVYAHTKLTFADADGHNGAGSLLLSACIAGVPAAYLVTPADVIKTRLQVAAREGQTTYNGVLDACRKIWREEGGAAFWKGGPARVFRSAPQFGFTLLTYEVLQRMFYVDFGGRRPAGSQTKVPVHSGEIRSMNPDHIGGYRLANATFSGMETKFGLFLPKFRTTIKNKQ</sequence>
<dbReference type="PROSITE" id="PS50920">
    <property type="entry name" value="SOLCAR"/>
    <property type="match status" value="3"/>
</dbReference>
<dbReference type="InterPro" id="IPR018108">
    <property type="entry name" value="MCP_transmembrane"/>
</dbReference>
<dbReference type="SUPFAM" id="SSF47473">
    <property type="entry name" value="EF-hand"/>
    <property type="match status" value="2"/>
</dbReference>
<keyword evidence="17" id="KW-1185">Reference proteome</keyword>
<feature type="domain" description="EF-hand" evidence="15">
    <location>
        <begin position="132"/>
        <end position="167"/>
    </location>
</feature>
<dbReference type="Proteomes" id="UP001054837">
    <property type="component" value="Unassembled WGS sequence"/>
</dbReference>
<dbReference type="InterPro" id="IPR023395">
    <property type="entry name" value="MCP_dom_sf"/>
</dbReference>
<dbReference type="Gene3D" id="1.50.40.10">
    <property type="entry name" value="Mitochondrial carrier domain"/>
    <property type="match status" value="1"/>
</dbReference>
<evidence type="ECO:0000256" key="3">
    <source>
        <dbReference type="ARBA" id="ARBA00022448"/>
    </source>
</evidence>
<evidence type="ECO:0000256" key="6">
    <source>
        <dbReference type="ARBA" id="ARBA00022737"/>
    </source>
</evidence>
<dbReference type="EMBL" id="BPLQ01008009">
    <property type="protein sequence ID" value="GIY34060.1"/>
    <property type="molecule type" value="Genomic_DNA"/>
</dbReference>
<dbReference type="SMART" id="SM00054">
    <property type="entry name" value="EFh"/>
    <property type="match status" value="3"/>
</dbReference>
<evidence type="ECO:0000256" key="4">
    <source>
        <dbReference type="ARBA" id="ARBA00022692"/>
    </source>
</evidence>
<feature type="signal peptide" evidence="14">
    <location>
        <begin position="1"/>
        <end position="19"/>
    </location>
</feature>
<feature type="repeat" description="Solcar" evidence="13">
    <location>
        <begin position="563"/>
        <end position="651"/>
    </location>
</feature>
<evidence type="ECO:0000256" key="12">
    <source>
        <dbReference type="ARBA" id="ARBA00038674"/>
    </source>
</evidence>
<dbReference type="SUPFAM" id="SSF103506">
    <property type="entry name" value="Mitochondrial carrier"/>
    <property type="match status" value="1"/>
</dbReference>
<dbReference type="Gene3D" id="1.10.238.10">
    <property type="entry name" value="EF-hand"/>
    <property type="match status" value="2"/>
</dbReference>
<feature type="repeat" description="Solcar" evidence="13">
    <location>
        <begin position="470"/>
        <end position="555"/>
    </location>
</feature>
<keyword evidence="8" id="KW-0106">Calcium</keyword>
<keyword evidence="6" id="KW-0677">Repeat</keyword>
<dbReference type="PRINTS" id="PR00926">
    <property type="entry name" value="MITOCARRIER"/>
</dbReference>
<evidence type="ECO:0000256" key="13">
    <source>
        <dbReference type="PROSITE-ProRule" id="PRU00282"/>
    </source>
</evidence>
<evidence type="ECO:0000313" key="16">
    <source>
        <dbReference type="EMBL" id="GIY34060.1"/>
    </source>
</evidence>
<dbReference type="GO" id="GO:0015183">
    <property type="term" value="F:L-aspartate transmembrane transporter activity"/>
    <property type="evidence" value="ECO:0007669"/>
    <property type="project" value="TreeGrafter"/>
</dbReference>
<comment type="subcellular location">
    <subcellularLocation>
        <location evidence="1">Mitochondrion inner membrane</location>
        <topology evidence="1">Multi-pass membrane protein</topology>
    </subcellularLocation>
</comment>
<feature type="repeat" description="Solcar" evidence="13">
    <location>
        <begin position="371"/>
        <end position="462"/>
    </location>
</feature>
<dbReference type="GO" id="GO:0043490">
    <property type="term" value="P:malate-aspartate shuttle"/>
    <property type="evidence" value="ECO:0007669"/>
    <property type="project" value="TreeGrafter"/>
</dbReference>
<dbReference type="GO" id="GO:0005743">
    <property type="term" value="C:mitochondrial inner membrane"/>
    <property type="evidence" value="ECO:0007669"/>
    <property type="project" value="UniProtKB-SubCell"/>
</dbReference>
<keyword evidence="4 13" id="KW-0812">Transmembrane</keyword>
<dbReference type="AlphaFoldDB" id="A0AAV4SJU2"/>
<dbReference type="GO" id="GO:0005509">
    <property type="term" value="F:calcium ion binding"/>
    <property type="evidence" value="ECO:0007669"/>
    <property type="project" value="InterPro"/>
</dbReference>
<reference evidence="16 17" key="1">
    <citation type="submission" date="2021-06" db="EMBL/GenBank/DDBJ databases">
        <title>Caerostris darwini draft genome.</title>
        <authorList>
            <person name="Kono N."/>
            <person name="Arakawa K."/>
        </authorList>
    </citation>
    <scope>NUCLEOTIDE SEQUENCE [LARGE SCALE GENOMIC DNA]</scope>
</reference>
<keyword evidence="5" id="KW-0479">Metal-binding</keyword>
<dbReference type="PROSITE" id="PS50222">
    <property type="entry name" value="EF_HAND_2"/>
    <property type="match status" value="2"/>
</dbReference>
<dbReference type="FunFam" id="1.50.40.10:FF:000004">
    <property type="entry name" value="Calcium-binding mitochondrial carrier protein Aralar1"/>
    <property type="match status" value="1"/>
</dbReference>
<evidence type="ECO:0000256" key="5">
    <source>
        <dbReference type="ARBA" id="ARBA00022723"/>
    </source>
</evidence>
<evidence type="ECO:0000259" key="15">
    <source>
        <dbReference type="PROSITE" id="PS50222"/>
    </source>
</evidence>
<accession>A0AAV4SJU2</accession>
<evidence type="ECO:0000256" key="11">
    <source>
        <dbReference type="ARBA" id="ARBA00023136"/>
    </source>
</evidence>
<gene>
    <name evidence="16" type="primary">aralar1</name>
    <name evidence="16" type="ORF">CDAR_419981</name>
</gene>
<proteinExistence type="inferred from homology"/>
<dbReference type="PANTHER" id="PTHR45678:SF9">
    <property type="entry name" value="CALCIUM-BINDING MITOCHONDRIAL CARRIER PROTEIN ARALAR1"/>
    <property type="match status" value="1"/>
</dbReference>
<evidence type="ECO:0000256" key="10">
    <source>
        <dbReference type="ARBA" id="ARBA00023128"/>
    </source>
</evidence>
<dbReference type="PANTHER" id="PTHR45678">
    <property type="entry name" value="MITOCHONDRIAL 2-OXODICARBOXYLATE CARRIER 1-RELATED"/>
    <property type="match status" value="1"/>
</dbReference>
<protein>
    <submittedName>
        <fullName evidence="16">Calcium-binding mitochondrial carrier protein Aralar1</fullName>
    </submittedName>
</protein>
<keyword evidence="9" id="KW-1133">Transmembrane helix</keyword>
<dbReference type="CDD" id="cd00051">
    <property type="entry name" value="EFh"/>
    <property type="match status" value="1"/>
</dbReference>
<evidence type="ECO:0000256" key="14">
    <source>
        <dbReference type="SAM" id="SignalP"/>
    </source>
</evidence>
<dbReference type="Pfam" id="PF00036">
    <property type="entry name" value="EF-hand_1"/>
    <property type="match status" value="1"/>
</dbReference>
<dbReference type="InterPro" id="IPR002067">
    <property type="entry name" value="MCP"/>
</dbReference>
<dbReference type="PROSITE" id="PS00018">
    <property type="entry name" value="EF_HAND_1"/>
    <property type="match status" value="1"/>
</dbReference>
<evidence type="ECO:0000256" key="9">
    <source>
        <dbReference type="ARBA" id="ARBA00022989"/>
    </source>
</evidence>
<dbReference type="InterPro" id="IPR018247">
    <property type="entry name" value="EF_Hand_1_Ca_BS"/>
</dbReference>
<evidence type="ECO:0000256" key="1">
    <source>
        <dbReference type="ARBA" id="ARBA00004448"/>
    </source>
</evidence>
<keyword evidence="10" id="KW-0496">Mitochondrion</keyword>
<feature type="domain" description="EF-hand" evidence="15">
    <location>
        <begin position="203"/>
        <end position="238"/>
    </location>
</feature>
<feature type="chain" id="PRO_5043394269" evidence="14">
    <location>
        <begin position="20"/>
        <end position="715"/>
    </location>
</feature>
<dbReference type="InterPro" id="IPR011992">
    <property type="entry name" value="EF-hand-dom_pair"/>
</dbReference>
<comment type="subunit">
    <text evidence="12">Homodimer (via N-terminus).</text>
</comment>
<evidence type="ECO:0000313" key="17">
    <source>
        <dbReference type="Proteomes" id="UP001054837"/>
    </source>
</evidence>
<comment type="caution">
    <text evidence="16">The sequence shown here is derived from an EMBL/GenBank/DDBJ whole genome shotgun (WGS) entry which is preliminary data.</text>
</comment>
<dbReference type="GO" id="GO:0005313">
    <property type="term" value="F:L-glutamate transmembrane transporter activity"/>
    <property type="evidence" value="ECO:0007669"/>
    <property type="project" value="TreeGrafter"/>
</dbReference>
<organism evidence="16 17">
    <name type="scientific">Caerostris darwini</name>
    <dbReference type="NCBI Taxonomy" id="1538125"/>
    <lineage>
        <taxon>Eukaryota</taxon>
        <taxon>Metazoa</taxon>
        <taxon>Ecdysozoa</taxon>
        <taxon>Arthropoda</taxon>
        <taxon>Chelicerata</taxon>
        <taxon>Arachnida</taxon>
        <taxon>Araneae</taxon>
        <taxon>Araneomorphae</taxon>
        <taxon>Entelegynae</taxon>
        <taxon>Araneoidea</taxon>
        <taxon>Araneidae</taxon>
        <taxon>Caerostris</taxon>
    </lineage>
</organism>
<evidence type="ECO:0000256" key="2">
    <source>
        <dbReference type="ARBA" id="ARBA00006375"/>
    </source>
</evidence>
<keyword evidence="7" id="KW-0999">Mitochondrion inner membrane</keyword>
<name>A0AAV4SJU2_9ARAC</name>
<keyword evidence="3" id="KW-0813">Transport</keyword>
<dbReference type="InterPro" id="IPR051028">
    <property type="entry name" value="Mito_Solute_Carrier"/>
</dbReference>
<keyword evidence="11 13" id="KW-0472">Membrane</keyword>
<dbReference type="Pfam" id="PF00153">
    <property type="entry name" value="Mito_carr"/>
    <property type="match status" value="3"/>
</dbReference>
<keyword evidence="14" id="KW-0732">Signal</keyword>
<evidence type="ECO:0000256" key="8">
    <source>
        <dbReference type="ARBA" id="ARBA00022837"/>
    </source>
</evidence>
<dbReference type="FunFam" id="1.10.238.10:FF:000396">
    <property type="entry name" value="Calcium-binding mitochondrial carrier protein Aralar1"/>
    <property type="match status" value="1"/>
</dbReference>
<evidence type="ECO:0000256" key="7">
    <source>
        <dbReference type="ARBA" id="ARBA00022792"/>
    </source>
</evidence>